<dbReference type="EMBL" id="RJKX01000014">
    <property type="protein sequence ID" value="ROP91384.1"/>
    <property type="molecule type" value="Genomic_DNA"/>
</dbReference>
<dbReference type="InterPro" id="IPR001887">
    <property type="entry name" value="Barnase"/>
</dbReference>
<protein>
    <recommendedName>
        <fullName evidence="3">Ribonuclease</fullName>
    </recommendedName>
</protein>
<dbReference type="PRINTS" id="PR00117">
    <property type="entry name" value="BARNASE"/>
</dbReference>
<dbReference type="RefSeq" id="WP_123691207.1">
    <property type="nucleotide sequence ID" value="NZ_AP019700.1"/>
</dbReference>
<feature type="signal peptide" evidence="7">
    <location>
        <begin position="1"/>
        <end position="21"/>
    </location>
</feature>
<evidence type="ECO:0000256" key="7">
    <source>
        <dbReference type="SAM" id="SignalP"/>
    </source>
</evidence>
<comment type="caution">
    <text evidence="8">The sequence shown here is derived from an EMBL/GenBank/DDBJ whole genome shotgun (WGS) entry which is preliminary data.</text>
</comment>
<dbReference type="Gene3D" id="3.10.450.30">
    <property type="entry name" value="Microbial ribonucleases"/>
    <property type="match status" value="1"/>
</dbReference>
<dbReference type="InterPro" id="IPR016191">
    <property type="entry name" value="Ribonuclease/ribotoxin"/>
</dbReference>
<dbReference type="Proteomes" id="UP000278222">
    <property type="component" value="Unassembled WGS sequence"/>
</dbReference>
<dbReference type="GO" id="GO:0004521">
    <property type="term" value="F:RNA endonuclease activity"/>
    <property type="evidence" value="ECO:0007669"/>
    <property type="project" value="InterPro"/>
</dbReference>
<dbReference type="GO" id="GO:0003723">
    <property type="term" value="F:RNA binding"/>
    <property type="evidence" value="ECO:0007669"/>
    <property type="project" value="InterPro"/>
</dbReference>
<evidence type="ECO:0000256" key="1">
    <source>
        <dbReference type="ARBA" id="ARBA00004613"/>
    </source>
</evidence>
<proteinExistence type="inferred from homology"/>
<comment type="subcellular location">
    <subcellularLocation>
        <location evidence="1">Secreted</location>
    </subcellularLocation>
</comment>
<evidence type="ECO:0000256" key="3">
    <source>
        <dbReference type="ARBA" id="ARBA00022214"/>
    </source>
</evidence>
<evidence type="ECO:0000313" key="9">
    <source>
        <dbReference type="Proteomes" id="UP000278222"/>
    </source>
</evidence>
<organism evidence="8 9">
    <name type="scientific">Stella humosa</name>
    <dbReference type="NCBI Taxonomy" id="94"/>
    <lineage>
        <taxon>Bacteria</taxon>
        <taxon>Pseudomonadati</taxon>
        <taxon>Pseudomonadota</taxon>
        <taxon>Alphaproteobacteria</taxon>
        <taxon>Rhodospirillales</taxon>
        <taxon>Stellaceae</taxon>
        <taxon>Stella</taxon>
    </lineage>
</organism>
<evidence type="ECO:0000256" key="2">
    <source>
        <dbReference type="ARBA" id="ARBA00009006"/>
    </source>
</evidence>
<evidence type="ECO:0000313" key="8">
    <source>
        <dbReference type="EMBL" id="ROP91384.1"/>
    </source>
</evidence>
<keyword evidence="9" id="KW-1185">Reference proteome</keyword>
<dbReference type="InterPro" id="IPR000026">
    <property type="entry name" value="N1-like"/>
</dbReference>
<evidence type="ECO:0000256" key="5">
    <source>
        <dbReference type="ARBA" id="ARBA00022722"/>
    </source>
</evidence>
<dbReference type="GO" id="GO:0016787">
    <property type="term" value="F:hydrolase activity"/>
    <property type="evidence" value="ECO:0007669"/>
    <property type="project" value="UniProtKB-KW"/>
</dbReference>
<gene>
    <name evidence="8" type="ORF">EDC65_3251</name>
</gene>
<evidence type="ECO:0000256" key="6">
    <source>
        <dbReference type="ARBA" id="ARBA00022801"/>
    </source>
</evidence>
<evidence type="ECO:0000256" key="4">
    <source>
        <dbReference type="ARBA" id="ARBA00022525"/>
    </source>
</evidence>
<keyword evidence="7" id="KW-0732">Signal</keyword>
<keyword evidence="4" id="KW-0964">Secreted</keyword>
<dbReference type="OrthoDB" id="5326845at2"/>
<sequence>MLRRLVLLFLLAILVPLSAAAGEAQWRSFAGRLGIADVDGLVETLAHLDRTGRLPPRYATKAEARRLGWEPGRDLWAVAPGRVIGGDVFGNRERRLPPQARDAYREADLDYRGGRRNARRLVFDRDGGRWVTIDHYESFHRVPQ</sequence>
<comment type="similarity">
    <text evidence="2">Belongs to the ribonuclease N1/T1 family.</text>
</comment>
<dbReference type="Pfam" id="PF00545">
    <property type="entry name" value="Ribonuclease"/>
    <property type="match status" value="1"/>
</dbReference>
<name>A0A3N1LK64_9PROT</name>
<keyword evidence="6" id="KW-0378">Hydrolase</keyword>
<keyword evidence="5" id="KW-0540">Nuclease</keyword>
<dbReference type="AlphaFoldDB" id="A0A3N1LK64"/>
<dbReference type="GO" id="GO:0005576">
    <property type="term" value="C:extracellular region"/>
    <property type="evidence" value="ECO:0007669"/>
    <property type="project" value="UniProtKB-SubCell"/>
</dbReference>
<reference evidence="8 9" key="1">
    <citation type="submission" date="2018-11" db="EMBL/GenBank/DDBJ databases">
        <title>Genomic Encyclopedia of Type Strains, Phase IV (KMG-IV): sequencing the most valuable type-strain genomes for metagenomic binning, comparative biology and taxonomic classification.</title>
        <authorList>
            <person name="Goeker M."/>
        </authorList>
    </citation>
    <scope>NUCLEOTIDE SEQUENCE [LARGE SCALE GENOMIC DNA]</scope>
    <source>
        <strain evidence="8 9">DSM 5900</strain>
    </source>
</reference>
<dbReference type="SUPFAM" id="SSF53933">
    <property type="entry name" value="Microbial ribonucleases"/>
    <property type="match status" value="1"/>
</dbReference>
<accession>A0A3N1LK64</accession>
<feature type="chain" id="PRO_5025640440" description="Ribonuclease" evidence="7">
    <location>
        <begin position="22"/>
        <end position="144"/>
    </location>
</feature>